<dbReference type="PROSITE" id="PS51257">
    <property type="entry name" value="PROKAR_LIPOPROTEIN"/>
    <property type="match status" value="1"/>
</dbReference>
<evidence type="ECO:0000313" key="4">
    <source>
        <dbReference type="Proteomes" id="UP000250079"/>
    </source>
</evidence>
<dbReference type="InterPro" id="IPR002035">
    <property type="entry name" value="VWF_A"/>
</dbReference>
<dbReference type="SUPFAM" id="SSF53300">
    <property type="entry name" value="vWA-like"/>
    <property type="match status" value="1"/>
</dbReference>
<evidence type="ECO:0000313" key="3">
    <source>
        <dbReference type="EMBL" id="ASJ75384.1"/>
    </source>
</evidence>
<dbReference type="SMART" id="SM00327">
    <property type="entry name" value="VWA"/>
    <property type="match status" value="1"/>
</dbReference>
<dbReference type="KEGG" id="gai:IMCC3135_26645"/>
<keyword evidence="4" id="KW-1185">Reference proteome</keyword>
<dbReference type="InterPro" id="IPR021908">
    <property type="entry name" value="YfbK_C"/>
</dbReference>
<dbReference type="Gene3D" id="3.40.50.410">
    <property type="entry name" value="von Willebrand factor, type A domain"/>
    <property type="match status" value="1"/>
</dbReference>
<dbReference type="InterPro" id="IPR051173">
    <property type="entry name" value="Ca_channel_alpha-2/delta"/>
</dbReference>
<proteinExistence type="predicted"/>
<organism evidence="3 4">
    <name type="scientific">Granulosicoccus antarcticus IMCC3135</name>
    <dbReference type="NCBI Taxonomy" id="1192854"/>
    <lineage>
        <taxon>Bacteria</taxon>
        <taxon>Pseudomonadati</taxon>
        <taxon>Pseudomonadota</taxon>
        <taxon>Gammaproteobacteria</taxon>
        <taxon>Chromatiales</taxon>
        <taxon>Granulosicoccaceae</taxon>
        <taxon>Granulosicoccus</taxon>
    </lineage>
</organism>
<dbReference type="InterPro" id="IPR022156">
    <property type="entry name" value="Uncharacterised_YfbK_N"/>
</dbReference>
<name>A0A2Z2P6A8_9GAMM</name>
<feature type="compositionally biased region" description="Low complexity" evidence="1">
    <location>
        <begin position="40"/>
        <end position="54"/>
    </location>
</feature>
<sequence>MKKLTQSTTCLVLTSLTLMTAGCYRENAGITRSSPDQIASDSPVRVSPSPTTSSKGRQAEMPMGIVSDEAVSQPQSAMSFTRQKIQSNEHRQAPVNAYSAQSQETYAALIRNATVQTSTQAVSTFSIDVDTGAYSNVRRFIQNGQLPPENAVRVEELLNYFSYNYEAATDTQVPFSVTTEVGKTPWNDKTQLLHIGLKGYVPPAADTIAANLVFLIDVSGSMDSPDKLGLLKSSISLLSHELSANDTVSIVVYAGSSGTVLEPTPGNQHQKIDQALNRLTAGGSTNGAQGIELAYQLANENFQINGINRIILATDGDFNVGNSDVKSLTKLITRKRESGIALTTLGFGTGNYNDQLMEQLADAGNGSHAYIDTLGEARKVLVDEMQATLLTIAGDVKIQVEFNPEQVSEYRLIGYSNRQLANEDFNNDRVDAGEIGAGHTVTALYEIALQGDGGERHSAKRYETSAQAEKELNGVASSDPRLDEIAQVHLRYKLPDETKSRLTTHIIKKPDPEHPAPLSEDFLFSASVAAFGQLLQGDNRLESFSYQDVRQLGAGSLGDDPFGYRAEYLRLVDMSGSLDRFSRLENRADIPDAG</sequence>
<feature type="domain" description="VWFA" evidence="2">
    <location>
        <begin position="211"/>
        <end position="389"/>
    </location>
</feature>
<dbReference type="AlphaFoldDB" id="A0A2Z2P6A8"/>
<dbReference type="InterPro" id="IPR036465">
    <property type="entry name" value="vWFA_dom_sf"/>
</dbReference>
<reference evidence="3 4" key="1">
    <citation type="submission" date="2016-12" db="EMBL/GenBank/DDBJ databases">
        <authorList>
            <person name="Song W.-J."/>
            <person name="Kurnit D.M."/>
        </authorList>
    </citation>
    <scope>NUCLEOTIDE SEQUENCE [LARGE SCALE GENOMIC DNA]</scope>
    <source>
        <strain evidence="3 4">IMCC3135</strain>
    </source>
</reference>
<evidence type="ECO:0000259" key="2">
    <source>
        <dbReference type="PROSITE" id="PS50234"/>
    </source>
</evidence>
<dbReference type="Pfam" id="PF00092">
    <property type="entry name" value="VWA"/>
    <property type="match status" value="1"/>
</dbReference>
<dbReference type="Pfam" id="PF12034">
    <property type="entry name" value="YfbK_C"/>
    <property type="match status" value="1"/>
</dbReference>
<dbReference type="RefSeq" id="WP_088920305.1">
    <property type="nucleotide sequence ID" value="NZ_CP018632.1"/>
</dbReference>
<evidence type="ECO:0000256" key="1">
    <source>
        <dbReference type="SAM" id="MobiDB-lite"/>
    </source>
</evidence>
<dbReference type="CDD" id="cd01465">
    <property type="entry name" value="vWA_subgroup"/>
    <property type="match status" value="1"/>
</dbReference>
<dbReference type="PROSITE" id="PS50234">
    <property type="entry name" value="VWFA"/>
    <property type="match status" value="1"/>
</dbReference>
<dbReference type="Proteomes" id="UP000250079">
    <property type="component" value="Chromosome"/>
</dbReference>
<dbReference type="OrthoDB" id="9805121at2"/>
<dbReference type="Pfam" id="PF12450">
    <property type="entry name" value="vWF_A"/>
    <property type="match status" value="1"/>
</dbReference>
<feature type="region of interest" description="Disordered" evidence="1">
    <location>
        <begin position="31"/>
        <end position="61"/>
    </location>
</feature>
<dbReference type="PANTHER" id="PTHR10166:SF37">
    <property type="entry name" value="STOLID, ISOFORM H"/>
    <property type="match status" value="1"/>
</dbReference>
<dbReference type="EMBL" id="CP018632">
    <property type="protein sequence ID" value="ASJ75384.1"/>
    <property type="molecule type" value="Genomic_DNA"/>
</dbReference>
<accession>A0A2Z2P6A8</accession>
<gene>
    <name evidence="3" type="ORF">IMCC3135_26645</name>
</gene>
<dbReference type="PANTHER" id="PTHR10166">
    <property type="entry name" value="VOLTAGE-DEPENDENT CALCIUM CHANNEL SUBUNIT ALPHA-2/DELTA-RELATED"/>
    <property type="match status" value="1"/>
</dbReference>
<protein>
    <recommendedName>
        <fullName evidence="2">VWFA domain-containing protein</fullName>
    </recommendedName>
</protein>